<proteinExistence type="predicted"/>
<gene>
    <name evidence="2" type="ORF">PsYK624_172860</name>
</gene>
<evidence type="ECO:0000313" key="2">
    <source>
        <dbReference type="EMBL" id="GJF00982.1"/>
    </source>
</evidence>
<dbReference type="AlphaFoldDB" id="A0A9P3GTZ2"/>
<feature type="region of interest" description="Disordered" evidence="1">
    <location>
        <begin position="1"/>
        <end position="78"/>
    </location>
</feature>
<sequence length="78" mass="8024">MVTDDSPPHAWPVSLSQGLSGGPAYTPGGLDAEIAVTQRPRPKPKPVVKRKPQGPASDEPVAKRLRSQAGEGTVGVSG</sequence>
<reference evidence="2 3" key="1">
    <citation type="submission" date="2021-08" db="EMBL/GenBank/DDBJ databases">
        <title>Draft Genome Sequence of Phanerochaete sordida strain YK-624.</title>
        <authorList>
            <person name="Mori T."/>
            <person name="Dohra H."/>
            <person name="Suzuki T."/>
            <person name="Kawagishi H."/>
            <person name="Hirai H."/>
        </authorList>
    </citation>
    <scope>NUCLEOTIDE SEQUENCE [LARGE SCALE GENOMIC DNA]</scope>
    <source>
        <strain evidence="2 3">YK-624</strain>
    </source>
</reference>
<evidence type="ECO:0000256" key="1">
    <source>
        <dbReference type="SAM" id="MobiDB-lite"/>
    </source>
</evidence>
<keyword evidence="3" id="KW-1185">Reference proteome</keyword>
<accession>A0A9P3GTZ2</accession>
<dbReference type="Proteomes" id="UP000703269">
    <property type="component" value="Unassembled WGS sequence"/>
</dbReference>
<feature type="compositionally biased region" description="Basic residues" evidence="1">
    <location>
        <begin position="40"/>
        <end position="52"/>
    </location>
</feature>
<name>A0A9P3GTZ2_9APHY</name>
<protein>
    <submittedName>
        <fullName evidence="2">Uncharacterized protein</fullName>
    </submittedName>
</protein>
<comment type="caution">
    <text evidence="2">The sequence shown here is derived from an EMBL/GenBank/DDBJ whole genome shotgun (WGS) entry which is preliminary data.</text>
</comment>
<organism evidence="2 3">
    <name type="scientific">Phanerochaete sordida</name>
    <dbReference type="NCBI Taxonomy" id="48140"/>
    <lineage>
        <taxon>Eukaryota</taxon>
        <taxon>Fungi</taxon>
        <taxon>Dikarya</taxon>
        <taxon>Basidiomycota</taxon>
        <taxon>Agaricomycotina</taxon>
        <taxon>Agaricomycetes</taxon>
        <taxon>Polyporales</taxon>
        <taxon>Phanerochaetaceae</taxon>
        <taxon>Phanerochaete</taxon>
    </lineage>
</organism>
<dbReference type="EMBL" id="BPQB01000278">
    <property type="protein sequence ID" value="GJF00982.1"/>
    <property type="molecule type" value="Genomic_DNA"/>
</dbReference>
<evidence type="ECO:0000313" key="3">
    <source>
        <dbReference type="Proteomes" id="UP000703269"/>
    </source>
</evidence>